<evidence type="ECO:0000256" key="2">
    <source>
        <dbReference type="SAM" id="Phobius"/>
    </source>
</evidence>
<dbReference type="InterPro" id="IPR007621">
    <property type="entry name" value="TPM_dom"/>
</dbReference>
<feature type="region of interest" description="Disordered" evidence="1">
    <location>
        <begin position="255"/>
        <end position="302"/>
    </location>
</feature>
<keyword evidence="5" id="KW-1185">Reference proteome</keyword>
<feature type="domain" description="TPM" evidence="3">
    <location>
        <begin position="33"/>
        <end position="155"/>
    </location>
</feature>
<dbReference type="AlphaFoldDB" id="G8NX46"/>
<feature type="compositionally biased region" description="Low complexity" evidence="1">
    <location>
        <begin position="255"/>
        <end position="286"/>
    </location>
</feature>
<dbReference type="Proteomes" id="UP000007113">
    <property type="component" value="Chromosome"/>
</dbReference>
<evidence type="ECO:0000256" key="1">
    <source>
        <dbReference type="SAM" id="MobiDB-lite"/>
    </source>
</evidence>
<feature type="region of interest" description="Disordered" evidence="1">
    <location>
        <begin position="167"/>
        <end position="190"/>
    </location>
</feature>
<evidence type="ECO:0000313" key="4">
    <source>
        <dbReference type="EMBL" id="AEU36660.1"/>
    </source>
</evidence>
<evidence type="ECO:0000313" key="5">
    <source>
        <dbReference type="Proteomes" id="UP000007113"/>
    </source>
</evidence>
<dbReference type="STRING" id="682795.AciX8_2343"/>
<dbReference type="KEGG" id="gma:AciX8_2343"/>
<feature type="transmembrane region" description="Helical" evidence="2">
    <location>
        <begin position="195"/>
        <end position="215"/>
    </location>
</feature>
<feature type="compositionally biased region" description="Gly residues" evidence="1">
    <location>
        <begin position="287"/>
        <end position="302"/>
    </location>
</feature>
<dbReference type="PANTHER" id="PTHR30373:SF2">
    <property type="entry name" value="UPF0603 PROTEIN YGCG"/>
    <property type="match status" value="1"/>
</dbReference>
<dbReference type="HOGENOM" id="CLU_035211_2_0_0"/>
<protein>
    <recommendedName>
        <fullName evidence="3">TPM domain-containing protein</fullName>
    </recommendedName>
</protein>
<organism evidence="4 5">
    <name type="scientific">Granulicella mallensis (strain ATCC BAA-1857 / DSM 23137 / MP5ACTX8)</name>
    <dbReference type="NCBI Taxonomy" id="682795"/>
    <lineage>
        <taxon>Bacteria</taxon>
        <taxon>Pseudomonadati</taxon>
        <taxon>Acidobacteriota</taxon>
        <taxon>Terriglobia</taxon>
        <taxon>Terriglobales</taxon>
        <taxon>Acidobacteriaceae</taxon>
        <taxon>Granulicella</taxon>
    </lineage>
</organism>
<name>G8NX46_GRAMM</name>
<proteinExistence type="predicted"/>
<evidence type="ECO:0000259" key="3">
    <source>
        <dbReference type="Pfam" id="PF04536"/>
    </source>
</evidence>
<dbReference type="eggNOG" id="COG1512">
    <property type="taxonomic scope" value="Bacteria"/>
</dbReference>
<dbReference type="Pfam" id="PF04536">
    <property type="entry name" value="TPM_phosphatase"/>
    <property type="match status" value="1"/>
</dbReference>
<keyword evidence="2" id="KW-1133">Transmembrane helix</keyword>
<gene>
    <name evidence="4" type="ordered locus">AciX8_2343</name>
</gene>
<sequence precursor="true">MRSGLLALLLVWVCSLGLRAEKVATLPAPKSYVNDYAGVLSDATKTQTEAICREVHDKTKAQIFVVTIHTLGDESKEQFANDLFHKWKIGEKKTDRGLLLLFSIDDHKWRIEVGYGFEGILNDAKVGDIGREMVPALKQKDYDGAIVLGVQRVAKVVADDANVTLDTLTPSDPSGDTTSTPSSEVLPPVSPPKPWWQRVNWFACLVLFFLCLYFWHWIRRMGRRLASTRPRSGLGNTSSGSNYTRSGAGFISSNSGSNFSDSSSGSSFSDSGSSSSDSGSSSDSFSGGDGGDSGGGGAGGDW</sequence>
<accession>G8NX46</accession>
<feature type="compositionally biased region" description="Low complexity" evidence="1">
    <location>
        <begin position="167"/>
        <end position="187"/>
    </location>
</feature>
<reference evidence="4 5" key="1">
    <citation type="submission" date="2011-11" db="EMBL/GenBank/DDBJ databases">
        <title>Complete sequence of Granulicella mallensis MP5ACTX8.</title>
        <authorList>
            <consortium name="US DOE Joint Genome Institute"/>
            <person name="Lucas S."/>
            <person name="Copeland A."/>
            <person name="Lapidus A."/>
            <person name="Cheng J.-F."/>
            <person name="Goodwin L."/>
            <person name="Pitluck S."/>
            <person name="Peters L."/>
            <person name="Lu M."/>
            <person name="Detter J.C."/>
            <person name="Han C."/>
            <person name="Tapia R."/>
            <person name="Land M."/>
            <person name="Hauser L."/>
            <person name="Kyrpides N."/>
            <person name="Ivanova N."/>
            <person name="Mikhailova N."/>
            <person name="Pagani I."/>
            <person name="Rawat S."/>
            <person name="Mannisto M."/>
            <person name="Haggblom M."/>
            <person name="Woyke T."/>
        </authorList>
    </citation>
    <scope>NUCLEOTIDE SEQUENCE [LARGE SCALE GENOMIC DNA]</scope>
    <source>
        <strain evidence="5">ATCC BAA-1857 / DSM 23137 / MP5ACTX8</strain>
    </source>
</reference>
<keyword evidence="2" id="KW-0812">Transmembrane</keyword>
<dbReference type="EMBL" id="CP003130">
    <property type="protein sequence ID" value="AEU36660.1"/>
    <property type="molecule type" value="Genomic_DNA"/>
</dbReference>
<dbReference type="Gene3D" id="3.10.310.50">
    <property type="match status" value="1"/>
</dbReference>
<dbReference type="PANTHER" id="PTHR30373">
    <property type="entry name" value="UPF0603 PROTEIN YGCG"/>
    <property type="match status" value="1"/>
</dbReference>
<keyword evidence="2" id="KW-0472">Membrane</keyword>